<dbReference type="GO" id="GO:0003677">
    <property type="term" value="F:DNA binding"/>
    <property type="evidence" value="ECO:0007669"/>
    <property type="project" value="InterPro"/>
</dbReference>
<dbReference type="Proteomes" id="UP000887578">
    <property type="component" value="Unplaced"/>
</dbReference>
<dbReference type="Gene3D" id="1.10.10.60">
    <property type="entry name" value="Homeodomain-like"/>
    <property type="match status" value="1"/>
</dbReference>
<reference evidence="4" key="1">
    <citation type="submission" date="2022-11" db="UniProtKB">
        <authorList>
            <consortium name="WormBaseParasite"/>
        </authorList>
    </citation>
    <scope>IDENTIFICATION</scope>
</reference>
<name>A0A914PIY3_9BILA</name>
<dbReference type="Pfam" id="PF05225">
    <property type="entry name" value="HTH_psq"/>
    <property type="match status" value="1"/>
</dbReference>
<keyword evidence="3" id="KW-1185">Reference proteome</keyword>
<sequence>MTTTVETIMVSPTVSSIQKSKITSSIIRPKTKPTVAIIETTPLGEAEPKVNNIEDLTEEEIQEAIDQVLKTSIYSGSSRTLMVQAINDTVHGRMSLTQAAAKFGIPFSTIHPYIKKLRTKLQLRDPALEAKK</sequence>
<feature type="domain" description="HTH psq-type" evidence="2">
    <location>
        <begin position="80"/>
        <end position="121"/>
    </location>
</feature>
<dbReference type="GO" id="GO:0005634">
    <property type="term" value="C:nucleus"/>
    <property type="evidence" value="ECO:0007669"/>
    <property type="project" value="UniProtKB-SubCell"/>
</dbReference>
<dbReference type="InterPro" id="IPR009057">
    <property type="entry name" value="Homeodomain-like_sf"/>
</dbReference>
<evidence type="ECO:0000313" key="3">
    <source>
        <dbReference type="Proteomes" id="UP000887578"/>
    </source>
</evidence>
<evidence type="ECO:0000259" key="2">
    <source>
        <dbReference type="Pfam" id="PF05225"/>
    </source>
</evidence>
<organism evidence="3 4">
    <name type="scientific">Panagrolaimus davidi</name>
    <dbReference type="NCBI Taxonomy" id="227884"/>
    <lineage>
        <taxon>Eukaryota</taxon>
        <taxon>Metazoa</taxon>
        <taxon>Ecdysozoa</taxon>
        <taxon>Nematoda</taxon>
        <taxon>Chromadorea</taxon>
        <taxon>Rhabditida</taxon>
        <taxon>Tylenchina</taxon>
        <taxon>Panagrolaimomorpha</taxon>
        <taxon>Panagrolaimoidea</taxon>
        <taxon>Panagrolaimidae</taxon>
        <taxon>Panagrolaimus</taxon>
    </lineage>
</organism>
<dbReference type="WBParaSite" id="PDA_v2.g17848.t1">
    <property type="protein sequence ID" value="PDA_v2.g17848.t1"/>
    <property type="gene ID" value="PDA_v2.g17848"/>
</dbReference>
<evidence type="ECO:0000256" key="1">
    <source>
        <dbReference type="ARBA" id="ARBA00004123"/>
    </source>
</evidence>
<evidence type="ECO:0000313" key="4">
    <source>
        <dbReference type="WBParaSite" id="PDA_v2.g17848.t1"/>
    </source>
</evidence>
<dbReference type="AlphaFoldDB" id="A0A914PIY3"/>
<dbReference type="SUPFAM" id="SSF46689">
    <property type="entry name" value="Homeodomain-like"/>
    <property type="match status" value="1"/>
</dbReference>
<dbReference type="InterPro" id="IPR007889">
    <property type="entry name" value="HTH_Psq"/>
</dbReference>
<accession>A0A914PIY3</accession>
<comment type="subcellular location">
    <subcellularLocation>
        <location evidence="1">Nucleus</location>
    </subcellularLocation>
</comment>
<proteinExistence type="predicted"/>
<protein>
    <submittedName>
        <fullName evidence="4">HTH psq-type domain-containing protein</fullName>
    </submittedName>
</protein>